<dbReference type="PROSITE" id="PS51806">
    <property type="entry name" value="DOG1"/>
    <property type="match status" value="1"/>
</dbReference>
<dbReference type="Proteomes" id="UP000323000">
    <property type="component" value="Chromosome 10"/>
</dbReference>
<name>A0A5C7H6K0_9ROSI</name>
<evidence type="ECO:0000313" key="3">
    <source>
        <dbReference type="Proteomes" id="UP000323000"/>
    </source>
</evidence>
<reference evidence="3" key="1">
    <citation type="journal article" date="2019" name="Gigascience">
        <title>De novo genome assembly of the endangered Acer yangbiense, a plant species with extremely small populations endemic to Yunnan Province, China.</title>
        <authorList>
            <person name="Yang J."/>
            <person name="Wariss H.M."/>
            <person name="Tao L."/>
            <person name="Zhang R."/>
            <person name="Yun Q."/>
            <person name="Hollingsworth P."/>
            <person name="Dao Z."/>
            <person name="Luo G."/>
            <person name="Guo H."/>
            <person name="Ma Y."/>
            <person name="Sun W."/>
        </authorList>
    </citation>
    <scope>NUCLEOTIDE SEQUENCE [LARGE SCALE GENOMIC DNA]</scope>
    <source>
        <strain evidence="3">cv. Malutang</strain>
    </source>
</reference>
<feature type="domain" description="DOG1" evidence="1">
    <location>
        <begin position="1"/>
        <end position="186"/>
    </location>
</feature>
<dbReference type="PANTHER" id="PTHR46354">
    <property type="entry name" value="DOG1 DOMAIN-CONTAINING PROTEIN"/>
    <property type="match status" value="1"/>
</dbReference>
<dbReference type="Pfam" id="PF14144">
    <property type="entry name" value="DOG1"/>
    <property type="match status" value="1"/>
</dbReference>
<sequence length="192" mass="21949">MLSKWGCVSVSRTKDQQYYQEKSIAARQDVLVFFSPPWFTAFERSYFWVGGFKPTFVFKLLDDSSVEDLTEEQEREVQQIKSKTRREERKLDDTMARIQETLAISPPLLSLMRRFGDHSQLSELDSGETELLTAMLVALENADALRGKAARGLMEILSPIQTVKVLTAAAQLHLKVRRCGLQWDQRTATTTT</sequence>
<dbReference type="EMBL" id="VAHF01000010">
    <property type="protein sequence ID" value="TXG52600.1"/>
    <property type="molecule type" value="Genomic_DNA"/>
</dbReference>
<dbReference type="GO" id="GO:0043565">
    <property type="term" value="F:sequence-specific DNA binding"/>
    <property type="evidence" value="ECO:0007669"/>
    <property type="project" value="InterPro"/>
</dbReference>
<keyword evidence="3" id="KW-1185">Reference proteome</keyword>
<evidence type="ECO:0000259" key="1">
    <source>
        <dbReference type="PROSITE" id="PS51806"/>
    </source>
</evidence>
<organism evidence="2 3">
    <name type="scientific">Acer yangbiense</name>
    <dbReference type="NCBI Taxonomy" id="1000413"/>
    <lineage>
        <taxon>Eukaryota</taxon>
        <taxon>Viridiplantae</taxon>
        <taxon>Streptophyta</taxon>
        <taxon>Embryophyta</taxon>
        <taxon>Tracheophyta</taxon>
        <taxon>Spermatophyta</taxon>
        <taxon>Magnoliopsida</taxon>
        <taxon>eudicotyledons</taxon>
        <taxon>Gunneridae</taxon>
        <taxon>Pentapetalae</taxon>
        <taxon>rosids</taxon>
        <taxon>malvids</taxon>
        <taxon>Sapindales</taxon>
        <taxon>Sapindaceae</taxon>
        <taxon>Hippocastanoideae</taxon>
        <taxon>Acereae</taxon>
        <taxon>Acer</taxon>
    </lineage>
</organism>
<comment type="caution">
    <text evidence="2">The sequence shown here is derived from an EMBL/GenBank/DDBJ whole genome shotgun (WGS) entry which is preliminary data.</text>
</comment>
<dbReference type="GO" id="GO:0006351">
    <property type="term" value="P:DNA-templated transcription"/>
    <property type="evidence" value="ECO:0007669"/>
    <property type="project" value="InterPro"/>
</dbReference>
<dbReference type="OrthoDB" id="1889475at2759"/>
<dbReference type="InterPro" id="IPR025422">
    <property type="entry name" value="TGA_domain"/>
</dbReference>
<dbReference type="AlphaFoldDB" id="A0A5C7H6K0"/>
<proteinExistence type="predicted"/>
<dbReference type="PANTHER" id="PTHR46354:SF1">
    <property type="entry name" value="PROTEIN RESPONSE TO ABA AND SALT 1-RELATED"/>
    <property type="match status" value="1"/>
</dbReference>
<dbReference type="InterPro" id="IPR051886">
    <property type="entry name" value="Seed_Dev/Stress_Resp_Reg"/>
</dbReference>
<accession>A0A5C7H6K0</accession>
<gene>
    <name evidence="2" type="ORF">EZV62_021769</name>
</gene>
<protein>
    <recommendedName>
        <fullName evidence="1">DOG1 domain-containing protein</fullName>
    </recommendedName>
</protein>
<evidence type="ECO:0000313" key="2">
    <source>
        <dbReference type="EMBL" id="TXG52600.1"/>
    </source>
</evidence>